<dbReference type="HOGENOM" id="CLU_026286_0_0_10"/>
<gene>
    <name evidence="2" type="ORF">GCWU000325_02396</name>
</gene>
<dbReference type="eggNOG" id="ENOG5033Q5Q">
    <property type="taxonomic scope" value="Bacteria"/>
</dbReference>
<sequence length="496" mass="53805">MIMKKYLLKNTYAAIVALFIAMMALPTTAQAQTKYNLKICGTQVTSDNCGDLSVIDGVEGTVKYDPDNETLTLDNATIKTSKNSAISINQEMKIKVVGKCKIDAGDRTAIYSTKWLYIYSERNELDDQCLDVVSGDCAIFINHTDLIINNCTVNTKGTGASGVGIAGNHDDDKARLKVRGKYTRVTAEGKEASICDIVEFWLTDCDITQPKRAKYDKKLKGVALDGKLVKTKVVIESVHMYGLWIAGRPVHPGNYDDLTVIDGVKGTVSYDPDTKTLTLNGATISASESSGIANDIDGLTIRLIGDNTITSEGDAGMYHVSNGALTLISSDGGWLRVKGRLLGIVNKGLDTEGTITVTGCAMEVSGNYHGLYGGKWEFDHCTIRAKASNIYDEHDGSICYLKEIPKFTGCRITSPDGAYWKKHQGINFTIGYCLFGMDDKIISDWVTIADPTGINTPTIDTTAKQGIYTLSGVKLNGEMKDLPKGVYVVNGKKVVK</sequence>
<dbReference type="EMBL" id="ACIJ02000027">
    <property type="protein sequence ID" value="EEX70812.1"/>
    <property type="molecule type" value="Genomic_DNA"/>
</dbReference>
<evidence type="ECO:0000313" key="3">
    <source>
        <dbReference type="Proteomes" id="UP000003460"/>
    </source>
</evidence>
<feature type="signal peptide" evidence="1">
    <location>
        <begin position="1"/>
        <end position="31"/>
    </location>
</feature>
<dbReference type="STRING" id="626522.GCWU000325_02396"/>
<feature type="chain" id="PRO_5002998377" description="Peptidase" evidence="1">
    <location>
        <begin position="32"/>
        <end position="496"/>
    </location>
</feature>
<evidence type="ECO:0000256" key="1">
    <source>
        <dbReference type="SAM" id="SignalP"/>
    </source>
</evidence>
<dbReference type="Gene3D" id="2.160.20.20">
    <property type="match status" value="1"/>
</dbReference>
<protein>
    <recommendedName>
        <fullName evidence="4">Peptidase</fullName>
    </recommendedName>
</protein>
<evidence type="ECO:0000313" key="2">
    <source>
        <dbReference type="EMBL" id="EEX70812.1"/>
    </source>
</evidence>
<proteinExistence type="predicted"/>
<reference evidence="2" key="1">
    <citation type="submission" date="2009-09" db="EMBL/GenBank/DDBJ databases">
        <authorList>
            <person name="Weinstock G."/>
            <person name="Sodergren E."/>
            <person name="Clifton S."/>
            <person name="Fulton L."/>
            <person name="Fulton B."/>
            <person name="Courtney L."/>
            <person name="Fronick C."/>
            <person name="Harrison M."/>
            <person name="Strong C."/>
            <person name="Farmer C."/>
            <person name="Delahaunty K."/>
            <person name="Markovic C."/>
            <person name="Hall O."/>
            <person name="Minx P."/>
            <person name="Tomlinson C."/>
            <person name="Mitreva M."/>
            <person name="Nelson J."/>
            <person name="Hou S."/>
            <person name="Wollam A."/>
            <person name="Pepin K.H."/>
            <person name="Johnson M."/>
            <person name="Bhonagiri V."/>
            <person name="Nash W.E."/>
            <person name="Warren W."/>
            <person name="Chinwalla A."/>
            <person name="Mardis E.R."/>
            <person name="Wilson R.K."/>
        </authorList>
    </citation>
    <scope>NUCLEOTIDE SEQUENCE [LARGE SCALE GENOMIC DNA]</scope>
    <source>
        <strain evidence="2">ATCC 51259</strain>
    </source>
</reference>
<organism evidence="2 3">
    <name type="scientific">Alloprevotella tannerae ATCC 51259</name>
    <dbReference type="NCBI Taxonomy" id="626522"/>
    <lineage>
        <taxon>Bacteria</taxon>
        <taxon>Pseudomonadati</taxon>
        <taxon>Bacteroidota</taxon>
        <taxon>Bacteroidia</taxon>
        <taxon>Bacteroidales</taxon>
        <taxon>Prevotellaceae</taxon>
        <taxon>Alloprevotella</taxon>
    </lineage>
</organism>
<comment type="caution">
    <text evidence="2">The sequence shown here is derived from an EMBL/GenBank/DDBJ whole genome shotgun (WGS) entry which is preliminary data.</text>
</comment>
<keyword evidence="3" id="KW-1185">Reference proteome</keyword>
<evidence type="ECO:0008006" key="4">
    <source>
        <dbReference type="Google" id="ProtNLM"/>
    </source>
</evidence>
<dbReference type="Proteomes" id="UP000003460">
    <property type="component" value="Unassembled WGS sequence"/>
</dbReference>
<accession>C9LJI4</accession>
<name>C9LJI4_9BACT</name>
<dbReference type="InterPro" id="IPR012332">
    <property type="entry name" value="Autotransporter_pectin_lyase_C"/>
</dbReference>
<keyword evidence="1" id="KW-0732">Signal</keyword>
<dbReference type="AlphaFoldDB" id="C9LJI4"/>